<protein>
    <submittedName>
        <fullName evidence="1">Uncharacterized protein</fullName>
    </submittedName>
</protein>
<gene>
    <name evidence="1" type="ORF">A2731_00945</name>
</gene>
<evidence type="ECO:0000313" key="2">
    <source>
        <dbReference type="Proteomes" id="UP000176241"/>
    </source>
</evidence>
<dbReference type="AlphaFoldDB" id="A0A1G1XYC5"/>
<reference evidence="1 2" key="1">
    <citation type="journal article" date="2016" name="Nat. Commun.">
        <title>Thousands of microbial genomes shed light on interconnected biogeochemical processes in an aquifer system.</title>
        <authorList>
            <person name="Anantharaman K."/>
            <person name="Brown C.T."/>
            <person name="Hug L.A."/>
            <person name="Sharon I."/>
            <person name="Castelle C.J."/>
            <person name="Probst A.J."/>
            <person name="Thomas B.C."/>
            <person name="Singh A."/>
            <person name="Wilkins M.J."/>
            <person name="Karaoz U."/>
            <person name="Brodie E.L."/>
            <person name="Williams K.H."/>
            <person name="Hubbard S.S."/>
            <person name="Banfield J.F."/>
        </authorList>
    </citation>
    <scope>NUCLEOTIDE SEQUENCE [LARGE SCALE GENOMIC DNA]</scope>
</reference>
<comment type="caution">
    <text evidence="1">The sequence shown here is derived from an EMBL/GenBank/DDBJ whole genome shotgun (WGS) entry which is preliminary data.</text>
</comment>
<evidence type="ECO:0000313" key="1">
    <source>
        <dbReference type="EMBL" id="OGY44616.1"/>
    </source>
</evidence>
<dbReference type="EMBL" id="MHIC01000026">
    <property type="protein sequence ID" value="OGY44616.1"/>
    <property type="molecule type" value="Genomic_DNA"/>
</dbReference>
<accession>A0A1G1XYC5</accession>
<dbReference type="Proteomes" id="UP000176241">
    <property type="component" value="Unassembled WGS sequence"/>
</dbReference>
<sequence>MNVTPKQFEQTLRRVIKDETGHLATKGQVDDLTTSVDGLAQKVDSYLNKEWNTHLHDAHPRLENRLSRIERKLIT</sequence>
<proteinExistence type="predicted"/>
<organism evidence="1 2">
    <name type="scientific">Candidatus Buchananbacteria bacterium RIFCSPHIGHO2_01_FULL_39_8</name>
    <dbReference type="NCBI Taxonomy" id="1797533"/>
    <lineage>
        <taxon>Bacteria</taxon>
        <taxon>Candidatus Buchananiibacteriota</taxon>
    </lineage>
</organism>
<dbReference type="STRING" id="1797533.A2731_00945"/>
<name>A0A1G1XYC5_9BACT</name>